<dbReference type="Gene3D" id="1.10.150.130">
    <property type="match status" value="1"/>
</dbReference>
<evidence type="ECO:0000313" key="7">
    <source>
        <dbReference type="Proteomes" id="UP000199691"/>
    </source>
</evidence>
<evidence type="ECO:0000256" key="3">
    <source>
        <dbReference type="ARBA" id="ARBA00023172"/>
    </source>
</evidence>
<dbReference type="AlphaFoldDB" id="A0A1H0RBF7"/>
<dbReference type="EMBL" id="FNIX01000006">
    <property type="protein sequence ID" value="SDP26854.1"/>
    <property type="molecule type" value="Genomic_DNA"/>
</dbReference>
<dbReference type="InterPro" id="IPR010998">
    <property type="entry name" value="Integrase_recombinase_N"/>
</dbReference>
<organism evidence="6 7">
    <name type="scientific">Lentzea jiangxiensis</name>
    <dbReference type="NCBI Taxonomy" id="641025"/>
    <lineage>
        <taxon>Bacteria</taxon>
        <taxon>Bacillati</taxon>
        <taxon>Actinomycetota</taxon>
        <taxon>Actinomycetes</taxon>
        <taxon>Pseudonocardiales</taxon>
        <taxon>Pseudonocardiaceae</taxon>
        <taxon>Lentzea</taxon>
    </lineage>
</organism>
<dbReference type="Gene3D" id="1.10.443.10">
    <property type="entry name" value="Intergrase catalytic core"/>
    <property type="match status" value="1"/>
</dbReference>
<dbReference type="InterPro" id="IPR011010">
    <property type="entry name" value="DNA_brk_join_enz"/>
</dbReference>
<evidence type="ECO:0000259" key="5">
    <source>
        <dbReference type="PROSITE" id="PS51898"/>
    </source>
</evidence>
<name>A0A1H0RBF7_9PSEU</name>
<dbReference type="STRING" id="641025.SAMN05421507_106244"/>
<dbReference type="PANTHER" id="PTHR30349:SF64">
    <property type="entry name" value="PROPHAGE INTEGRASE INTD-RELATED"/>
    <property type="match status" value="1"/>
</dbReference>
<dbReference type="InterPro" id="IPR002104">
    <property type="entry name" value="Integrase_catalytic"/>
</dbReference>
<gene>
    <name evidence="6" type="ORF">SAMN05421507_106244</name>
</gene>
<dbReference type="InterPro" id="IPR050090">
    <property type="entry name" value="Tyrosine_recombinase_XerCD"/>
</dbReference>
<dbReference type="InterPro" id="IPR013762">
    <property type="entry name" value="Integrase-like_cat_sf"/>
</dbReference>
<evidence type="ECO:0000256" key="1">
    <source>
        <dbReference type="ARBA" id="ARBA00008857"/>
    </source>
</evidence>
<protein>
    <submittedName>
        <fullName evidence="6">Site-specific recombinase XerD</fullName>
    </submittedName>
</protein>
<dbReference type="CDD" id="cd01189">
    <property type="entry name" value="INT_ICEBs1_C_like"/>
    <property type="match status" value="1"/>
</dbReference>
<feature type="region of interest" description="Disordered" evidence="4">
    <location>
        <begin position="274"/>
        <end position="295"/>
    </location>
</feature>
<feature type="domain" description="Tyr recombinase" evidence="5">
    <location>
        <begin position="58"/>
        <end position="262"/>
    </location>
</feature>
<dbReference type="RefSeq" id="WP_090098575.1">
    <property type="nucleotide sequence ID" value="NZ_FNIX01000006.1"/>
</dbReference>
<comment type="similarity">
    <text evidence="1">Belongs to the 'phage' integrase family.</text>
</comment>
<keyword evidence="7" id="KW-1185">Reference proteome</keyword>
<evidence type="ECO:0000256" key="2">
    <source>
        <dbReference type="ARBA" id="ARBA00023125"/>
    </source>
</evidence>
<evidence type="ECO:0000256" key="4">
    <source>
        <dbReference type="SAM" id="MobiDB-lite"/>
    </source>
</evidence>
<accession>A0A1H0RBF7</accession>
<dbReference type="PROSITE" id="PS51898">
    <property type="entry name" value="TYR_RECOMBINASE"/>
    <property type="match status" value="1"/>
</dbReference>
<keyword evidence="2" id="KW-0238">DNA-binding</keyword>
<reference evidence="7" key="1">
    <citation type="submission" date="2016-10" db="EMBL/GenBank/DDBJ databases">
        <authorList>
            <person name="Varghese N."/>
            <person name="Submissions S."/>
        </authorList>
    </citation>
    <scope>NUCLEOTIDE SEQUENCE [LARGE SCALE GENOMIC DNA]</scope>
    <source>
        <strain evidence="7">CGMCC 4.6609</strain>
    </source>
</reference>
<dbReference type="PANTHER" id="PTHR30349">
    <property type="entry name" value="PHAGE INTEGRASE-RELATED"/>
    <property type="match status" value="1"/>
</dbReference>
<sequence>MNKWISDLRQLGYANTTVATVIKVLSMILTDAVDKGLIFTNPIRRYRRRGRRSHRIERERVWATPTEVLRIAEQAAAHGGETASLLIITAAWTGCRWGELAGLHRDNVDLDRGVLIINARTGSLHESAHTRWLGSPKTASSARTITLPPFLITMLRKHLERHDNEFVFTAEGGTWLWRSTFIRRVLKPAVNGNEERPLSGVRTMPIPPGLTFHGLRHSHKTWLIAGGAPEIAQAHRLGHHLSNRVTEVYSHVAPEVELRLLNDLQRRWHEADRNVKAHPAAPEPAHRHISGPTAA</sequence>
<dbReference type="Proteomes" id="UP000199691">
    <property type="component" value="Unassembled WGS sequence"/>
</dbReference>
<dbReference type="OrthoDB" id="4529782at2"/>
<proteinExistence type="inferred from homology"/>
<dbReference type="GO" id="GO:0006310">
    <property type="term" value="P:DNA recombination"/>
    <property type="evidence" value="ECO:0007669"/>
    <property type="project" value="UniProtKB-KW"/>
</dbReference>
<dbReference type="Pfam" id="PF00589">
    <property type="entry name" value="Phage_integrase"/>
    <property type="match status" value="1"/>
</dbReference>
<keyword evidence="3" id="KW-0233">DNA recombination</keyword>
<dbReference type="GO" id="GO:0015074">
    <property type="term" value="P:DNA integration"/>
    <property type="evidence" value="ECO:0007669"/>
    <property type="project" value="InterPro"/>
</dbReference>
<dbReference type="GO" id="GO:0003677">
    <property type="term" value="F:DNA binding"/>
    <property type="evidence" value="ECO:0007669"/>
    <property type="project" value="UniProtKB-KW"/>
</dbReference>
<dbReference type="SUPFAM" id="SSF56349">
    <property type="entry name" value="DNA breaking-rejoining enzymes"/>
    <property type="match status" value="1"/>
</dbReference>
<evidence type="ECO:0000313" key="6">
    <source>
        <dbReference type="EMBL" id="SDP26854.1"/>
    </source>
</evidence>